<dbReference type="InterPro" id="IPR030564">
    <property type="entry name" value="Myotubularin"/>
</dbReference>
<gene>
    <name evidence="8" type="ORF">CIB84_009393</name>
</gene>
<dbReference type="SUPFAM" id="SSF52799">
    <property type="entry name" value="(Phosphotyrosine protein) phosphatases II"/>
    <property type="match status" value="1"/>
</dbReference>
<dbReference type="GO" id="GO:0016020">
    <property type="term" value="C:membrane"/>
    <property type="evidence" value="ECO:0007669"/>
    <property type="project" value="TreeGrafter"/>
</dbReference>
<evidence type="ECO:0000256" key="2">
    <source>
        <dbReference type="ARBA" id="ARBA00023098"/>
    </source>
</evidence>
<dbReference type="InterPro" id="IPR016130">
    <property type="entry name" value="Tyr_Pase_AS"/>
</dbReference>
<sequence length="767" mass="84023">SSISNASGAESLAIQPQKLLILDARSYAAAVANRAKGGGCECPEYYPNCEVVFMGMANIHSIRKSFQSLRLLCTQMPDPGNWLSALESTKWLQHLSVLLKSALLVVHAVDRDQRPVLVHCSDGWDRTPQIVALAKLLLDPYYRTTEGFQVLVEMEWLDFGHKFADRCGHGENSDDLNERCPVFLQWLDCVHQLQRQFPCSFEFNEAFLVLYPVCHVRNLMLWSAVYLPCSSPSTPADDTCAPYPVPGSSPEDQPLGRLPKTRSFDNLTTACDSSVPTTNRRSSDPSLNEKWQEHRRSLELSSLGNPGEDPFDGDGLSKQGRAPLGAELSVAAGVAEGQMENILQEATKEDVVLEEHLRGSLEAAGKGDEIALDKEKRTENLRGYVSELCEKAEDKGMVMNNPRPVSQGACELKGHQEEHADLSNTIQKLPQVKGLQTVPLESFVNRDAQKNVEEGVGKPEGEGESLHSVSHAGLLLPLTSLHEVRTSNIESSTETLTENEAKQELVPKGPCHRAHLLDNSADELSRTIEHRPEGESVIELQKLGTKVHRTSGSGSTHIPMPSPCALPLGECKDEVVCNGELEPENKMTEKPAGLGIVQKYHATNGHCVNGEDGRTKASLSRQVSAASCSSAQLHLRNLHQKWMMSHLGKQQAAGSPDQPARSHLDDDGMPVYTDVIQQRLRQIETGHQQEVETLKKQVQELKSRLESQFLNSSLRLNGDYGDEVVSEVLETGGYLVSASPLVGSPGLCGQAGIVVAVQGFVKPSRCF</sequence>
<feature type="binding site" evidence="4">
    <location>
        <begin position="120"/>
        <end position="126"/>
    </location>
    <ligand>
        <name>substrate</name>
    </ligand>
</feature>
<dbReference type="PANTHER" id="PTHR10807:SF66">
    <property type="entry name" value="MYOTUBULARIN-RELATED PROTEIN 3"/>
    <property type="match status" value="1"/>
</dbReference>
<evidence type="ECO:0000256" key="3">
    <source>
        <dbReference type="PIRSR" id="PIRSR630564-1"/>
    </source>
</evidence>
<dbReference type="InterPro" id="IPR010569">
    <property type="entry name" value="Myotubularin-like_Pase_dom"/>
</dbReference>
<dbReference type="Pfam" id="PF06602">
    <property type="entry name" value="Myotub-related"/>
    <property type="match status" value="1"/>
</dbReference>
<evidence type="ECO:0000256" key="6">
    <source>
        <dbReference type="SAM" id="MobiDB-lite"/>
    </source>
</evidence>
<comment type="caution">
    <text evidence="8">The sequence shown here is derived from an EMBL/GenBank/DDBJ whole genome shotgun (WGS) entry which is preliminary data.</text>
</comment>
<evidence type="ECO:0000256" key="1">
    <source>
        <dbReference type="ARBA" id="ARBA00007471"/>
    </source>
</evidence>
<dbReference type="SMART" id="SM00404">
    <property type="entry name" value="PTPc_motif"/>
    <property type="match status" value="1"/>
</dbReference>
<dbReference type="PANTHER" id="PTHR10807">
    <property type="entry name" value="MYOTUBULARIN-RELATED"/>
    <property type="match status" value="1"/>
</dbReference>
<dbReference type="OrthoDB" id="271628at2759"/>
<dbReference type="InterPro" id="IPR029021">
    <property type="entry name" value="Prot-tyrosine_phosphatase-like"/>
</dbReference>
<protein>
    <recommendedName>
        <fullName evidence="7">Myotubularin phosphatase domain-containing protein</fullName>
    </recommendedName>
</protein>
<accession>A0A2P4SRX2</accession>
<feature type="active site" description="Phosphocysteine intermediate" evidence="3">
    <location>
        <position position="120"/>
    </location>
</feature>
<feature type="binding site" evidence="4">
    <location>
        <begin position="58"/>
        <end position="59"/>
    </location>
    <ligand>
        <name>substrate</name>
    </ligand>
</feature>
<feature type="binding site" evidence="4">
    <location>
        <begin position="33"/>
        <end position="36"/>
    </location>
    <ligand>
        <name>substrate</name>
    </ligand>
</feature>
<feature type="region of interest" description="Disordered" evidence="6">
    <location>
        <begin position="488"/>
        <end position="511"/>
    </location>
</feature>
<dbReference type="GO" id="GO:0010506">
    <property type="term" value="P:regulation of autophagy"/>
    <property type="evidence" value="ECO:0007669"/>
    <property type="project" value="TreeGrafter"/>
</dbReference>
<dbReference type="InterPro" id="IPR003595">
    <property type="entry name" value="Tyr_Pase_cat"/>
</dbReference>
<dbReference type="GO" id="GO:0005737">
    <property type="term" value="C:cytoplasm"/>
    <property type="evidence" value="ECO:0007669"/>
    <property type="project" value="TreeGrafter"/>
</dbReference>
<name>A0A2P4SRX2_BAMTH</name>
<evidence type="ECO:0000256" key="5">
    <source>
        <dbReference type="SAM" id="Coils"/>
    </source>
</evidence>
<feature type="compositionally biased region" description="Polar residues" evidence="6">
    <location>
        <begin position="488"/>
        <end position="498"/>
    </location>
</feature>
<evidence type="ECO:0000256" key="4">
    <source>
        <dbReference type="PIRSR" id="PIRSR630564-2"/>
    </source>
</evidence>
<keyword evidence="9" id="KW-1185">Reference proteome</keyword>
<dbReference type="GO" id="GO:0052629">
    <property type="term" value="F:phosphatidylinositol-3,5-bisphosphate 3-phosphatase activity"/>
    <property type="evidence" value="ECO:0007669"/>
    <property type="project" value="TreeGrafter"/>
</dbReference>
<reference evidence="8 9" key="1">
    <citation type="submission" date="2018-01" db="EMBL/GenBank/DDBJ databases">
        <title>Comparison of the Chinese Bamboo Partridge and Red Junglefowl genome sequences highlights the importance of demography in genome evolution.</title>
        <authorList>
            <person name="Tiley G.P."/>
            <person name="Kimball R.T."/>
            <person name="Braun E.L."/>
            <person name="Burleigh J.G."/>
        </authorList>
    </citation>
    <scope>NUCLEOTIDE SEQUENCE [LARGE SCALE GENOMIC DNA]</scope>
    <source>
        <strain evidence="8">RTK389</strain>
        <tissue evidence="8">Blood</tissue>
    </source>
</reference>
<proteinExistence type="inferred from homology"/>
<dbReference type="GO" id="GO:0046856">
    <property type="term" value="P:phosphatidylinositol dephosphorylation"/>
    <property type="evidence" value="ECO:0007669"/>
    <property type="project" value="TreeGrafter"/>
</dbReference>
<evidence type="ECO:0000259" key="7">
    <source>
        <dbReference type="PROSITE" id="PS51339"/>
    </source>
</evidence>
<evidence type="ECO:0000313" key="9">
    <source>
        <dbReference type="Proteomes" id="UP000237246"/>
    </source>
</evidence>
<keyword evidence="2" id="KW-0443">Lipid metabolism</keyword>
<feature type="region of interest" description="Disordered" evidence="6">
    <location>
        <begin position="648"/>
        <end position="667"/>
    </location>
</feature>
<evidence type="ECO:0000313" key="8">
    <source>
        <dbReference type="EMBL" id="POI26857.1"/>
    </source>
</evidence>
<feature type="domain" description="Myotubularin phosphatase" evidence="7">
    <location>
        <begin position="1"/>
        <end position="217"/>
    </location>
</feature>
<dbReference type="PROSITE" id="PS51339">
    <property type="entry name" value="PPASE_MYOTUBULARIN"/>
    <property type="match status" value="1"/>
</dbReference>
<feature type="non-terminal residue" evidence="8">
    <location>
        <position position="1"/>
    </location>
</feature>
<comment type="similarity">
    <text evidence="1">Belongs to the protein-tyrosine phosphatase family. Non-receptor class myotubularin subfamily.</text>
</comment>
<feature type="coiled-coil region" evidence="5">
    <location>
        <begin position="684"/>
        <end position="711"/>
    </location>
</feature>
<dbReference type="Proteomes" id="UP000237246">
    <property type="component" value="Unassembled WGS sequence"/>
</dbReference>
<dbReference type="GO" id="GO:0004438">
    <property type="term" value="F:phosphatidylinositol-3-phosphate phosphatase activity"/>
    <property type="evidence" value="ECO:0007669"/>
    <property type="project" value="TreeGrafter"/>
</dbReference>
<dbReference type="GO" id="GO:0019903">
    <property type="term" value="F:protein phosphatase binding"/>
    <property type="evidence" value="ECO:0007669"/>
    <property type="project" value="TreeGrafter"/>
</dbReference>
<organism evidence="8 9">
    <name type="scientific">Bambusicola thoracicus</name>
    <name type="common">Chinese bamboo-partridge</name>
    <name type="synonym">Perdix thoracica</name>
    <dbReference type="NCBI Taxonomy" id="9083"/>
    <lineage>
        <taxon>Eukaryota</taxon>
        <taxon>Metazoa</taxon>
        <taxon>Chordata</taxon>
        <taxon>Craniata</taxon>
        <taxon>Vertebrata</taxon>
        <taxon>Euteleostomi</taxon>
        <taxon>Archelosauria</taxon>
        <taxon>Archosauria</taxon>
        <taxon>Dinosauria</taxon>
        <taxon>Saurischia</taxon>
        <taxon>Theropoda</taxon>
        <taxon>Coelurosauria</taxon>
        <taxon>Aves</taxon>
        <taxon>Neognathae</taxon>
        <taxon>Galloanserae</taxon>
        <taxon>Galliformes</taxon>
        <taxon>Phasianidae</taxon>
        <taxon>Perdicinae</taxon>
        <taxon>Bambusicola</taxon>
    </lineage>
</organism>
<feature type="region of interest" description="Disordered" evidence="6">
    <location>
        <begin position="240"/>
        <end position="320"/>
    </location>
</feature>
<dbReference type="PROSITE" id="PS00383">
    <property type="entry name" value="TYR_PHOSPHATASE_1"/>
    <property type="match status" value="1"/>
</dbReference>
<keyword evidence="5" id="KW-0175">Coiled coil</keyword>
<dbReference type="EMBL" id="PPHD01026579">
    <property type="protein sequence ID" value="POI26857.1"/>
    <property type="molecule type" value="Genomic_DNA"/>
</dbReference>
<dbReference type="AlphaFoldDB" id="A0A2P4SRX2"/>
<dbReference type="Gene3D" id="3.90.190.10">
    <property type="entry name" value="Protein tyrosine phosphatase superfamily"/>
    <property type="match status" value="1"/>
</dbReference>
<feature type="compositionally biased region" description="Polar residues" evidence="6">
    <location>
        <begin position="264"/>
        <end position="286"/>
    </location>
</feature>